<dbReference type="KEGG" id="cmp:Cha6605_4046"/>
<accession>K9UIR4</accession>
<dbReference type="InterPro" id="IPR001646">
    <property type="entry name" value="5peptide_repeat"/>
</dbReference>
<evidence type="ECO:0000313" key="1">
    <source>
        <dbReference type="EMBL" id="AFY95002.1"/>
    </source>
</evidence>
<dbReference type="EMBL" id="CP003600">
    <property type="protein sequence ID" value="AFY95002.1"/>
    <property type="molecule type" value="Genomic_DNA"/>
</dbReference>
<dbReference type="Proteomes" id="UP000010366">
    <property type="component" value="Chromosome"/>
</dbReference>
<keyword evidence="2" id="KW-1185">Reference proteome</keyword>
<dbReference type="STRING" id="1173020.Cha6605_4046"/>
<dbReference type="AlphaFoldDB" id="K9UIR4"/>
<reference evidence="1 2" key="1">
    <citation type="submission" date="2012-05" db="EMBL/GenBank/DDBJ databases">
        <title>Finished chromosome of genome of Chamaesiphon sp. PCC 6605.</title>
        <authorList>
            <consortium name="US DOE Joint Genome Institute"/>
            <person name="Gugger M."/>
            <person name="Coursin T."/>
            <person name="Rippka R."/>
            <person name="Tandeau De Marsac N."/>
            <person name="Huntemann M."/>
            <person name="Wei C.-L."/>
            <person name="Han J."/>
            <person name="Detter J.C."/>
            <person name="Han C."/>
            <person name="Tapia R."/>
            <person name="Chen A."/>
            <person name="Kyrpides N."/>
            <person name="Mavromatis K."/>
            <person name="Markowitz V."/>
            <person name="Szeto E."/>
            <person name="Ivanova N."/>
            <person name="Pagani I."/>
            <person name="Pati A."/>
            <person name="Goodwin L."/>
            <person name="Nordberg H.P."/>
            <person name="Cantor M.N."/>
            <person name="Hua S.X."/>
            <person name="Woyke T."/>
            <person name="Kerfeld C.A."/>
        </authorList>
    </citation>
    <scope>NUCLEOTIDE SEQUENCE [LARGE SCALE GENOMIC DNA]</scope>
    <source>
        <strain evidence="2">ATCC 27169 / PCC 6605</strain>
    </source>
</reference>
<dbReference type="PANTHER" id="PTHR14136:SF17">
    <property type="entry name" value="BTB_POZ DOMAIN-CONTAINING PROTEIN KCTD9"/>
    <property type="match status" value="1"/>
</dbReference>
<dbReference type="SUPFAM" id="SSF141571">
    <property type="entry name" value="Pentapeptide repeat-like"/>
    <property type="match status" value="1"/>
</dbReference>
<protein>
    <submittedName>
        <fullName evidence="1">Putative low-complexity protein</fullName>
    </submittedName>
</protein>
<name>K9UIR4_CHAP6</name>
<dbReference type="OrthoDB" id="7872756at2"/>
<proteinExistence type="predicted"/>
<dbReference type="InterPro" id="IPR051082">
    <property type="entry name" value="Pentapeptide-BTB/POZ_domain"/>
</dbReference>
<dbReference type="Pfam" id="PF00805">
    <property type="entry name" value="Pentapeptide"/>
    <property type="match status" value="1"/>
</dbReference>
<dbReference type="Gene3D" id="2.160.20.80">
    <property type="entry name" value="E3 ubiquitin-protein ligase SopA"/>
    <property type="match status" value="3"/>
</dbReference>
<evidence type="ECO:0000313" key="2">
    <source>
        <dbReference type="Proteomes" id="UP000010366"/>
    </source>
</evidence>
<dbReference type="HOGENOM" id="CLU_033401_4_3_3"/>
<dbReference type="Pfam" id="PF13599">
    <property type="entry name" value="Pentapeptide_4"/>
    <property type="match status" value="1"/>
</dbReference>
<gene>
    <name evidence="1" type="ORF">Cha6605_4046</name>
</gene>
<dbReference type="PANTHER" id="PTHR14136">
    <property type="entry name" value="BTB_POZ DOMAIN-CONTAINING PROTEIN KCTD9"/>
    <property type="match status" value="1"/>
</dbReference>
<organism evidence="1 2">
    <name type="scientific">Chamaesiphon minutus (strain ATCC 27169 / PCC 6605)</name>
    <dbReference type="NCBI Taxonomy" id="1173020"/>
    <lineage>
        <taxon>Bacteria</taxon>
        <taxon>Bacillati</taxon>
        <taxon>Cyanobacteriota</taxon>
        <taxon>Cyanophyceae</taxon>
        <taxon>Gomontiellales</taxon>
        <taxon>Chamaesiphonaceae</taxon>
        <taxon>Chamaesiphon</taxon>
    </lineage>
</organism>
<dbReference type="eggNOG" id="COG1357">
    <property type="taxonomic scope" value="Bacteria"/>
</dbReference>
<sequence length="255" mass="28434">MKMTAEDFLTHCKIPEKGYTKVDFRGVDLSSMDLSGSDIRGVINLSGANLRGANLTGVKWKGVDLRGADLSDAVLKDASMEDINLSGNSIPADCEGVEFVTCYMYGCGFINLNNAVFRNCWLLGADFEHASIQNTKFIDTHLNGASFRADMQYIEFTRCDLSGSYIGESRFDNIRVEESHLKGVNFDGGVFNICEFIRSDLRGMIFNERILTKERVSQASIAGSMEQTIFEDTILSDVQHLVSYGERKRNRGKIE</sequence>